<evidence type="ECO:0000313" key="3">
    <source>
        <dbReference type="Proteomes" id="UP001141552"/>
    </source>
</evidence>
<keyword evidence="3" id="KW-1185">Reference proteome</keyword>
<dbReference type="OrthoDB" id="1481013at2759"/>
<reference evidence="2" key="1">
    <citation type="submission" date="2022-02" db="EMBL/GenBank/DDBJ databases">
        <authorList>
            <person name="Henning P.M."/>
            <person name="McCubbin A.G."/>
            <person name="Shore J.S."/>
        </authorList>
    </citation>
    <scope>NUCLEOTIDE SEQUENCE</scope>
    <source>
        <strain evidence="2">F60SS</strain>
        <tissue evidence="2">Leaves</tissue>
    </source>
</reference>
<sequence length="114" mass="12888">MMLFELVSGRRNSEQPEDGRTGYFTVMMARLVNIQGDVLSLLDPKFEGDADVEEVTRMCKVACWCIQDDEEHSEEATRTPENLPSISRSLPSFEYSEEDIKGESETEIKFASTG</sequence>
<gene>
    <name evidence="2" type="ORF">Tsubulata_026038</name>
</gene>
<dbReference type="Proteomes" id="UP001141552">
    <property type="component" value="Unassembled WGS sequence"/>
</dbReference>
<feature type="region of interest" description="Disordered" evidence="1">
    <location>
        <begin position="70"/>
        <end position="114"/>
    </location>
</feature>
<feature type="compositionally biased region" description="Polar residues" evidence="1">
    <location>
        <begin position="79"/>
        <end position="90"/>
    </location>
</feature>
<dbReference type="EMBL" id="JAKUCV010001929">
    <property type="protein sequence ID" value="KAJ4844520.1"/>
    <property type="molecule type" value="Genomic_DNA"/>
</dbReference>
<protein>
    <submittedName>
        <fullName evidence="2">Uncharacterized protein</fullName>
    </submittedName>
</protein>
<evidence type="ECO:0000313" key="2">
    <source>
        <dbReference type="EMBL" id="KAJ4844520.1"/>
    </source>
</evidence>
<evidence type="ECO:0000256" key="1">
    <source>
        <dbReference type="SAM" id="MobiDB-lite"/>
    </source>
</evidence>
<feature type="compositionally biased region" description="Basic and acidic residues" evidence="1">
    <location>
        <begin position="98"/>
        <end position="108"/>
    </location>
</feature>
<organism evidence="2 3">
    <name type="scientific">Turnera subulata</name>
    <dbReference type="NCBI Taxonomy" id="218843"/>
    <lineage>
        <taxon>Eukaryota</taxon>
        <taxon>Viridiplantae</taxon>
        <taxon>Streptophyta</taxon>
        <taxon>Embryophyta</taxon>
        <taxon>Tracheophyta</taxon>
        <taxon>Spermatophyta</taxon>
        <taxon>Magnoliopsida</taxon>
        <taxon>eudicotyledons</taxon>
        <taxon>Gunneridae</taxon>
        <taxon>Pentapetalae</taxon>
        <taxon>rosids</taxon>
        <taxon>fabids</taxon>
        <taxon>Malpighiales</taxon>
        <taxon>Passifloraceae</taxon>
        <taxon>Turnera</taxon>
    </lineage>
</organism>
<reference evidence="2" key="2">
    <citation type="journal article" date="2023" name="Plants (Basel)">
        <title>Annotation of the Turnera subulata (Passifloraceae) Draft Genome Reveals the S-Locus Evolved after the Divergence of Turneroideae from Passifloroideae in a Stepwise Manner.</title>
        <authorList>
            <person name="Henning P.M."/>
            <person name="Roalson E.H."/>
            <person name="Mir W."/>
            <person name="McCubbin A.G."/>
            <person name="Shore J.S."/>
        </authorList>
    </citation>
    <scope>NUCLEOTIDE SEQUENCE</scope>
    <source>
        <strain evidence="2">F60SS</strain>
    </source>
</reference>
<name>A0A9Q0G8S7_9ROSI</name>
<dbReference type="Gene3D" id="1.10.510.10">
    <property type="entry name" value="Transferase(Phosphotransferase) domain 1"/>
    <property type="match status" value="1"/>
</dbReference>
<proteinExistence type="predicted"/>
<accession>A0A9Q0G8S7</accession>
<dbReference type="AlphaFoldDB" id="A0A9Q0G8S7"/>
<comment type="caution">
    <text evidence="2">The sequence shown here is derived from an EMBL/GenBank/DDBJ whole genome shotgun (WGS) entry which is preliminary data.</text>
</comment>